<proteinExistence type="predicted"/>
<dbReference type="Gene3D" id="2.130.10.10">
    <property type="entry name" value="YVTN repeat-like/Quinoprotein amine dehydrogenase"/>
    <property type="match status" value="1"/>
</dbReference>
<gene>
    <name evidence="2" type="ORF">DP923_10175</name>
</gene>
<dbReference type="PROSITE" id="PS51257">
    <property type="entry name" value="PROKAR_LIPOPROTEIN"/>
    <property type="match status" value="1"/>
</dbReference>
<comment type="caution">
    <text evidence="2">The sequence shown here is derived from an EMBL/GenBank/DDBJ whole genome shotgun (WGS) entry which is preliminary data.</text>
</comment>
<sequence>MRTPFSTPRVISGLLRTTTLAAVSVFALTSCDKLDDYLGNSPGNGSANSNARLYVSNASDINTLTLYNVTASSKLDMAKVIQTDAKDGNGVAVSSNNTLMQVGRTDKVIKLFKNASSLSPAPTASSMFTDPAMTSGREIAYDEQRQMLYVANNVDSTLLVYSNPLSLNGTVSTTKTLKLKGQPWGIHYDKDTNRLFVLLDLDARTVEIYNNPSNLKSGMIQAECSFKIAGSTRLHGITYSSKADVLVVTEIAAAMGDGATTDGGIYIFENAKNTVKGKGVTLTPTRTIKGMNTMLGNPVDVAFDDRKGKNEIYIAEKANKKILVFGLKDRGDVAPKSMVATTEGAEAIFLDIR</sequence>
<dbReference type="EMBL" id="QMDV01000003">
    <property type="protein sequence ID" value="RAU82162.1"/>
    <property type="molecule type" value="Genomic_DNA"/>
</dbReference>
<keyword evidence="1" id="KW-0732">Signal</keyword>
<dbReference type="SUPFAM" id="SSF75011">
    <property type="entry name" value="3-carboxy-cis,cis-mucoante lactonizing enzyme"/>
    <property type="match status" value="1"/>
</dbReference>
<evidence type="ECO:0000256" key="1">
    <source>
        <dbReference type="SAM" id="SignalP"/>
    </source>
</evidence>
<accession>A0A364RCZ2</accession>
<reference evidence="2 3" key="1">
    <citation type="submission" date="2018-06" db="EMBL/GenBank/DDBJ databases">
        <authorList>
            <person name="Liu Z.-W."/>
        </authorList>
    </citation>
    <scope>NUCLEOTIDE SEQUENCE [LARGE SCALE GENOMIC DNA]</scope>
    <source>
        <strain evidence="2 3">2b14</strain>
    </source>
</reference>
<evidence type="ECO:0000313" key="2">
    <source>
        <dbReference type="EMBL" id="RAU82162.1"/>
    </source>
</evidence>
<name>A0A364RCZ2_9BACT</name>
<organism evidence="2 3">
    <name type="scientific">Pontibacter arcticus</name>
    <dbReference type="NCBI Taxonomy" id="2080288"/>
    <lineage>
        <taxon>Bacteria</taxon>
        <taxon>Pseudomonadati</taxon>
        <taxon>Bacteroidota</taxon>
        <taxon>Cytophagia</taxon>
        <taxon>Cytophagales</taxon>
        <taxon>Hymenobacteraceae</taxon>
        <taxon>Pontibacter</taxon>
    </lineage>
</organism>
<keyword evidence="3" id="KW-1185">Reference proteome</keyword>
<dbReference type="OrthoDB" id="834772at2"/>
<dbReference type="InterPro" id="IPR015943">
    <property type="entry name" value="WD40/YVTN_repeat-like_dom_sf"/>
</dbReference>
<evidence type="ECO:0000313" key="3">
    <source>
        <dbReference type="Proteomes" id="UP000251692"/>
    </source>
</evidence>
<reference evidence="2 3" key="2">
    <citation type="submission" date="2018-07" db="EMBL/GenBank/DDBJ databases">
        <title>Pontibacter sp. 2b14 genomic sequence and assembly.</title>
        <authorList>
            <person name="Du Z.-J."/>
        </authorList>
    </citation>
    <scope>NUCLEOTIDE SEQUENCE [LARGE SCALE GENOMIC DNA]</scope>
    <source>
        <strain evidence="2 3">2b14</strain>
    </source>
</reference>
<dbReference type="Proteomes" id="UP000251692">
    <property type="component" value="Unassembled WGS sequence"/>
</dbReference>
<feature type="chain" id="PRO_5016735402" evidence="1">
    <location>
        <begin position="22"/>
        <end position="353"/>
    </location>
</feature>
<protein>
    <submittedName>
        <fullName evidence="2">Uncharacterized protein</fullName>
    </submittedName>
</protein>
<feature type="signal peptide" evidence="1">
    <location>
        <begin position="1"/>
        <end position="21"/>
    </location>
</feature>
<dbReference type="RefSeq" id="WP_112305755.1">
    <property type="nucleotide sequence ID" value="NZ_QMDV01000003.1"/>
</dbReference>
<dbReference type="AlphaFoldDB" id="A0A364RCZ2"/>